<organism evidence="2 3">
    <name type="scientific">Clohesyomyces aquaticus</name>
    <dbReference type="NCBI Taxonomy" id="1231657"/>
    <lineage>
        <taxon>Eukaryota</taxon>
        <taxon>Fungi</taxon>
        <taxon>Dikarya</taxon>
        <taxon>Ascomycota</taxon>
        <taxon>Pezizomycotina</taxon>
        <taxon>Dothideomycetes</taxon>
        <taxon>Pleosporomycetidae</taxon>
        <taxon>Pleosporales</taxon>
        <taxon>Lindgomycetaceae</taxon>
        <taxon>Clohesyomyces</taxon>
    </lineage>
</organism>
<dbReference type="AlphaFoldDB" id="A0A1Y1Z4I8"/>
<feature type="region of interest" description="Disordered" evidence="1">
    <location>
        <begin position="44"/>
        <end position="84"/>
    </location>
</feature>
<dbReference type="Proteomes" id="UP000193144">
    <property type="component" value="Unassembled WGS sequence"/>
</dbReference>
<reference evidence="2 3" key="1">
    <citation type="submission" date="2016-07" db="EMBL/GenBank/DDBJ databases">
        <title>Pervasive Adenine N6-methylation of Active Genes in Fungi.</title>
        <authorList>
            <consortium name="DOE Joint Genome Institute"/>
            <person name="Mondo S.J."/>
            <person name="Dannebaum R.O."/>
            <person name="Kuo R.C."/>
            <person name="Labutti K."/>
            <person name="Haridas S."/>
            <person name="Kuo A."/>
            <person name="Salamov A."/>
            <person name="Ahrendt S.R."/>
            <person name="Lipzen A."/>
            <person name="Sullivan W."/>
            <person name="Andreopoulos W.B."/>
            <person name="Clum A."/>
            <person name="Lindquist E."/>
            <person name="Daum C."/>
            <person name="Ramamoorthy G.K."/>
            <person name="Gryganskyi A."/>
            <person name="Culley D."/>
            <person name="Magnuson J.K."/>
            <person name="James T.Y."/>
            <person name="O'Malley M.A."/>
            <person name="Stajich J.E."/>
            <person name="Spatafora J.W."/>
            <person name="Visel A."/>
            <person name="Grigoriev I.V."/>
        </authorList>
    </citation>
    <scope>NUCLEOTIDE SEQUENCE [LARGE SCALE GENOMIC DNA]</scope>
    <source>
        <strain evidence="2 3">CBS 115471</strain>
    </source>
</reference>
<evidence type="ECO:0000313" key="3">
    <source>
        <dbReference type="Proteomes" id="UP000193144"/>
    </source>
</evidence>
<comment type="caution">
    <text evidence="2">The sequence shown here is derived from an EMBL/GenBank/DDBJ whole genome shotgun (WGS) entry which is preliminary data.</text>
</comment>
<dbReference type="OrthoDB" id="3918328at2759"/>
<evidence type="ECO:0000256" key="1">
    <source>
        <dbReference type="SAM" id="MobiDB-lite"/>
    </source>
</evidence>
<name>A0A1Y1Z4I8_9PLEO</name>
<protein>
    <submittedName>
        <fullName evidence="2">Uncharacterized protein</fullName>
    </submittedName>
</protein>
<keyword evidence="3" id="KW-1185">Reference proteome</keyword>
<dbReference type="EMBL" id="MCFA01000128">
    <property type="protein sequence ID" value="ORY05188.1"/>
    <property type="molecule type" value="Genomic_DNA"/>
</dbReference>
<gene>
    <name evidence="2" type="ORF">BCR34DRAFT_572242</name>
</gene>
<proteinExistence type="predicted"/>
<evidence type="ECO:0000313" key="2">
    <source>
        <dbReference type="EMBL" id="ORY05188.1"/>
    </source>
</evidence>
<accession>A0A1Y1Z4I8</accession>
<sequence>MFCINYQKQCSPQSPDIISPSFSRVHRSALILPNHFLSPAEAEELVRPRTQQPLFPPPDPNLLKDIKPLSPAPSDLSNRGPRLPRARTEDNLQLLWGYDQSTPKGSMPAAIARDPRRRGNWIKARAQHALNRNLRSTTSPQEDPVVLEVELERPKSCSVEFGLKRKHSAFIIEEELRCQQEDRVGTLHLSTLLPGDDVLAQSNVGELRMAGEAASLDHTSKGITSDPLFGAFSFGEDEYLKALRSWNPNYHFNLAGETHLGSSRV</sequence>